<feature type="domain" description="Gfo/Idh/MocA-like oxidoreductase N-terminal" evidence="7">
    <location>
        <begin position="37"/>
        <end position="152"/>
    </location>
</feature>
<proteinExistence type="inferred from homology"/>
<evidence type="ECO:0000313" key="10">
    <source>
        <dbReference type="Proteomes" id="UP001153069"/>
    </source>
</evidence>
<dbReference type="InterPro" id="IPR000683">
    <property type="entry name" value="Gfo/Idh/MocA-like_OxRdtase_N"/>
</dbReference>
<keyword evidence="2" id="KW-0560">Oxidoreductase</keyword>
<dbReference type="Pfam" id="PF22725">
    <property type="entry name" value="GFO_IDH_MocA_C3"/>
    <property type="match status" value="1"/>
</dbReference>
<dbReference type="PANTHER" id="PTHR22604">
    <property type="entry name" value="OXIDOREDUCTASES"/>
    <property type="match status" value="1"/>
</dbReference>
<dbReference type="SUPFAM" id="SSF51735">
    <property type="entry name" value="NAD(P)-binding Rossmann-fold domains"/>
    <property type="match status" value="1"/>
</dbReference>
<keyword evidence="10" id="KW-1185">Reference proteome</keyword>
<comment type="caution">
    <text evidence="9">The sequence shown here is derived from an EMBL/GenBank/DDBJ whole genome shotgun (WGS) entry which is preliminary data.</text>
</comment>
<dbReference type="Gene3D" id="3.30.360.10">
    <property type="entry name" value="Dihydrodipicolinate Reductase, domain 2"/>
    <property type="match status" value="1"/>
</dbReference>
<evidence type="ECO:0000256" key="2">
    <source>
        <dbReference type="ARBA" id="ARBA00023002"/>
    </source>
</evidence>
<evidence type="ECO:0000259" key="7">
    <source>
        <dbReference type="Pfam" id="PF01408"/>
    </source>
</evidence>
<name>A0A9N8DE82_9STRA</name>
<organism evidence="9 10">
    <name type="scientific">Seminavis robusta</name>
    <dbReference type="NCBI Taxonomy" id="568900"/>
    <lineage>
        <taxon>Eukaryota</taxon>
        <taxon>Sar</taxon>
        <taxon>Stramenopiles</taxon>
        <taxon>Ochrophyta</taxon>
        <taxon>Bacillariophyta</taxon>
        <taxon>Bacillariophyceae</taxon>
        <taxon>Bacillariophycidae</taxon>
        <taxon>Naviculales</taxon>
        <taxon>Naviculaceae</taxon>
        <taxon>Seminavis</taxon>
    </lineage>
</organism>
<feature type="domain" description="GFO/IDH/MocA-like oxidoreductase" evidence="8">
    <location>
        <begin position="165"/>
        <end position="290"/>
    </location>
</feature>
<evidence type="ECO:0000256" key="3">
    <source>
        <dbReference type="ARBA" id="ARBA00038984"/>
    </source>
</evidence>
<dbReference type="Proteomes" id="UP001153069">
    <property type="component" value="Unassembled WGS sequence"/>
</dbReference>
<dbReference type="OrthoDB" id="2129491at2759"/>
<feature type="region of interest" description="Disordered" evidence="6">
    <location>
        <begin position="373"/>
        <end position="396"/>
    </location>
</feature>
<dbReference type="AlphaFoldDB" id="A0A9N8DE82"/>
<evidence type="ECO:0000256" key="6">
    <source>
        <dbReference type="SAM" id="MobiDB-lite"/>
    </source>
</evidence>
<reference evidence="9" key="1">
    <citation type="submission" date="2020-06" db="EMBL/GenBank/DDBJ databases">
        <authorList>
            <consortium name="Plant Systems Biology data submission"/>
        </authorList>
    </citation>
    <scope>NUCLEOTIDE SEQUENCE</scope>
    <source>
        <strain evidence="9">D6</strain>
    </source>
</reference>
<dbReference type="InterPro" id="IPR050984">
    <property type="entry name" value="Gfo/Idh/MocA_domain"/>
</dbReference>
<dbReference type="GO" id="GO:0047837">
    <property type="term" value="F:D-xylose 1-dehydrogenase (NADP+) activity"/>
    <property type="evidence" value="ECO:0007669"/>
    <property type="project" value="UniProtKB-EC"/>
</dbReference>
<dbReference type="GO" id="GO:0000166">
    <property type="term" value="F:nucleotide binding"/>
    <property type="evidence" value="ECO:0007669"/>
    <property type="project" value="InterPro"/>
</dbReference>
<dbReference type="Pfam" id="PF01408">
    <property type="entry name" value="GFO_IDH_MocA"/>
    <property type="match status" value="1"/>
</dbReference>
<comment type="catalytic activity">
    <reaction evidence="5">
        <text>D-xylose + NADP(+) = D-xylono-1,5-lactone + NADPH + H(+)</text>
        <dbReference type="Rhea" id="RHEA:22000"/>
        <dbReference type="ChEBI" id="CHEBI:15378"/>
        <dbReference type="ChEBI" id="CHEBI:15867"/>
        <dbReference type="ChEBI" id="CHEBI:53455"/>
        <dbReference type="ChEBI" id="CHEBI:57783"/>
        <dbReference type="ChEBI" id="CHEBI:58349"/>
        <dbReference type="EC" id="1.1.1.179"/>
    </reaction>
</comment>
<dbReference type="SUPFAM" id="SSF55347">
    <property type="entry name" value="Glyceraldehyde-3-phosphate dehydrogenase-like, C-terminal domain"/>
    <property type="match status" value="1"/>
</dbReference>
<dbReference type="Gene3D" id="3.40.50.720">
    <property type="entry name" value="NAD(P)-binding Rossmann-like Domain"/>
    <property type="match status" value="1"/>
</dbReference>
<comment type="similarity">
    <text evidence="1">Belongs to the Gfo/Idh/MocA family.</text>
</comment>
<dbReference type="EC" id="1.1.1.179" evidence="3"/>
<dbReference type="PANTHER" id="PTHR22604:SF105">
    <property type="entry name" value="TRANS-1,2-DIHYDROBENZENE-1,2-DIOL DEHYDROGENASE"/>
    <property type="match status" value="1"/>
</dbReference>
<evidence type="ECO:0000256" key="5">
    <source>
        <dbReference type="ARBA" id="ARBA00049233"/>
    </source>
</evidence>
<evidence type="ECO:0000259" key="8">
    <source>
        <dbReference type="Pfam" id="PF22725"/>
    </source>
</evidence>
<dbReference type="InterPro" id="IPR036291">
    <property type="entry name" value="NAD(P)-bd_dom_sf"/>
</dbReference>
<evidence type="ECO:0000256" key="1">
    <source>
        <dbReference type="ARBA" id="ARBA00010928"/>
    </source>
</evidence>
<accession>A0A9N8DE82</accession>
<gene>
    <name evidence="9" type="ORF">SEMRO_98_G050630.1</name>
</gene>
<feature type="compositionally biased region" description="Acidic residues" evidence="6">
    <location>
        <begin position="375"/>
        <end position="386"/>
    </location>
</feature>
<sequence>MMLPRLLLRQRQSTLLRRAKVANARTLTTVEDASKPIRWGIVGAGSISKDFAKAVNFTQGAEISAVAARSASKAAEFAKNHDIPQSYGSYDDLIQDPNVDVVYIGTIADTHAPLAKMSLLHHKPTVVEKPLTTSFQETKELIDLAKRNQVFFLEGMWSRFFPAMKKVRQLIADGAIGQPVMVSGDFGWSTQGCDEHHRIWFPASGGMIYDVAMYMAQLGLAAYEGDSFYKVSAMGITQQPTTMQHHPVDHTALVSCQMEHNRNGFLQFHVTGQASTEERAVFQGTKGRIVLENHHVPSKIQLYNNDGAQILEFPLPDDSFASWDHASSIGFTYQIEGVGKALREGALECPEFTWRESLEIARMLEDIRGQVIGTAEDEGESSEPESETASVARYGR</sequence>
<dbReference type="EMBL" id="CAICTM010000097">
    <property type="protein sequence ID" value="CAB9501054.1"/>
    <property type="molecule type" value="Genomic_DNA"/>
</dbReference>
<evidence type="ECO:0000313" key="9">
    <source>
        <dbReference type="EMBL" id="CAB9501054.1"/>
    </source>
</evidence>
<evidence type="ECO:0000256" key="4">
    <source>
        <dbReference type="ARBA" id="ARBA00042988"/>
    </source>
</evidence>
<protein>
    <recommendedName>
        <fullName evidence="3">D-xylose 1-dehydrogenase (NADP(+), D-xylono-1,5-lactone-forming)</fullName>
        <ecNumber evidence="3">1.1.1.179</ecNumber>
    </recommendedName>
    <alternativeName>
        <fullName evidence="4">D-xylose-NADP dehydrogenase</fullName>
    </alternativeName>
</protein>
<dbReference type="InterPro" id="IPR055170">
    <property type="entry name" value="GFO_IDH_MocA-like_dom"/>
</dbReference>